<name>A0A2A2HFS4_9EURY</name>
<evidence type="ECO:0000313" key="1">
    <source>
        <dbReference type="EMBL" id="PAV08124.1"/>
    </source>
</evidence>
<protein>
    <submittedName>
        <fullName evidence="1">Uncharacterized protein</fullName>
    </submittedName>
</protein>
<proteinExistence type="predicted"/>
<evidence type="ECO:0000313" key="2">
    <source>
        <dbReference type="EMBL" id="PWL07759.1"/>
    </source>
</evidence>
<dbReference type="Proteomes" id="UP000246004">
    <property type="component" value="Unassembled WGS sequence"/>
</dbReference>
<comment type="caution">
    <text evidence="1">The sequence shown here is derived from an EMBL/GenBank/DDBJ whole genome shotgun (WGS) entry which is preliminary data.</text>
</comment>
<reference evidence="1 3" key="2">
    <citation type="journal article" date="2017" name="BMC Genomics">
        <title>Genomic analysis of methanogenic archaea reveals a shift towards energy conservation.</title>
        <authorList>
            <person name="Gilmore S.P."/>
            <person name="Henske J.K."/>
            <person name="Sexton J.A."/>
            <person name="Solomon K.V."/>
            <person name="Seppala S."/>
            <person name="Yoo J.I."/>
            <person name="Huyett L.M."/>
            <person name="Pressman A."/>
            <person name="Cogan J.Z."/>
            <person name="Kivenson V."/>
            <person name="Peng X."/>
            <person name="Tan Y."/>
            <person name="Valentine D.L."/>
            <person name="O'Malley M.A."/>
        </authorList>
    </citation>
    <scope>NUCLEOTIDE SEQUENCE [LARGE SCALE GENOMIC DNA]</scope>
    <source>
        <strain evidence="1 3">1R-7</strain>
    </source>
</reference>
<evidence type="ECO:0000313" key="4">
    <source>
        <dbReference type="Proteomes" id="UP000246004"/>
    </source>
</evidence>
<dbReference type="EMBL" id="LWMS01000044">
    <property type="protein sequence ID" value="PWL07759.1"/>
    <property type="molecule type" value="Genomic_DNA"/>
</dbReference>
<organism evidence="1 3">
    <name type="scientific">Methanosphaera cuniculi</name>
    <dbReference type="NCBI Taxonomy" id="1077256"/>
    <lineage>
        <taxon>Archaea</taxon>
        <taxon>Methanobacteriati</taxon>
        <taxon>Methanobacteriota</taxon>
        <taxon>Methanomada group</taxon>
        <taxon>Methanobacteria</taxon>
        <taxon>Methanobacteriales</taxon>
        <taxon>Methanobacteriaceae</taxon>
        <taxon>Methanosphaera</taxon>
    </lineage>
</organism>
<evidence type="ECO:0000313" key="3">
    <source>
        <dbReference type="Proteomes" id="UP000217528"/>
    </source>
</evidence>
<dbReference type="RefSeq" id="WP_095608024.1">
    <property type="nucleotide sequence ID" value="NZ_LMVN01000002.1"/>
</dbReference>
<dbReference type="Proteomes" id="UP000217528">
    <property type="component" value="Unassembled WGS sequence"/>
</dbReference>
<dbReference type="AlphaFoldDB" id="A0A2A2HFS4"/>
<reference evidence="2 4" key="1">
    <citation type="submission" date="2016-04" db="EMBL/GenBank/DDBJ databases">
        <title>Genome sequence of Methanosphaera cuniculi DSM 4103.</title>
        <authorList>
            <person name="Poehlein A."/>
            <person name="Seedorf H."/>
            <person name="Daniel R."/>
        </authorList>
    </citation>
    <scope>NUCLEOTIDE SEQUENCE [LARGE SCALE GENOMIC DNA]</scope>
    <source>
        <strain evidence="2 4">DSM 4103</strain>
    </source>
</reference>
<keyword evidence="3" id="KW-1185">Reference proteome</keyword>
<dbReference type="SUPFAM" id="SSF51126">
    <property type="entry name" value="Pectin lyase-like"/>
    <property type="match status" value="1"/>
</dbReference>
<accession>A0A2A2HFS4</accession>
<dbReference type="InterPro" id="IPR011050">
    <property type="entry name" value="Pectin_lyase_fold/virulence"/>
</dbReference>
<gene>
    <name evidence="1" type="ORF">ASJ82_01265</name>
    <name evidence="2" type="ORF">MSCUN_12900</name>
</gene>
<sequence>MLLLPRKLGSELTLDDYNACQYMLYEMNCWKDTCNLGMIYDGYYARYNMDIENFDKKIYTDKLELIIDKIGYMLNSNATATNRRIYVKLSEQLTTHRTIHYTLTYAVPYTQDGVEISAIPLGEDVDEKGYNNLNAPNIHTLKGTLKKADKTKDLKTDEELFYIELPTNKFKEGCVIYPEIQLDYKFNDTPTIDIYNGEANTNDEILLDNVDKLDRMITHTDPSEEKTIYRLDANKIYTLNKTITLPEGTDIEIRGGSNRKTVLNGSKCGRLFIVPPNTRLTLHNLELHECDCRQVTHYQGMGGAILVKSRKKFDGTYEFGVLETSDCDFKVCTAKHGGAIYAYHGGLYVHDCKFYKCSANMSEGYGGAISYRRLD</sequence>
<dbReference type="EMBL" id="LMVN01000002">
    <property type="protein sequence ID" value="PAV08124.1"/>
    <property type="molecule type" value="Genomic_DNA"/>
</dbReference>